<proteinExistence type="predicted"/>
<name>A0ABP8YQR3_9ACTN</name>
<dbReference type="Proteomes" id="UP001500822">
    <property type="component" value="Unassembled WGS sequence"/>
</dbReference>
<keyword evidence="3" id="KW-1185">Reference proteome</keyword>
<accession>A0ABP8YQR3</accession>
<sequence length="294" mass="31947">MTTSTIDIPHLGGSTIGYRFGREYDPALPTMVMVNSFTTSVELYRPQFANEELLDTMNLLAIEPYGHGATRATYEQFTYWDSAVANLQVLEALGISEAFALGTSQGGWIVTRMAMLAPSVIKGIVVFGTSMDYESTASMERGCWNAAEFAGPSVDALATPVGDDWVVDADFVTAVLGAGLGENVSAEEQQFWIRTYQANYTGDAGRRRLRTSTINLRDRDGIEARLDEVTCPVLWLQGTADQVYSVANAEDGIARFTASPSAELTIVDGGQHFLTASDPDIADPAIRAFVQRWA</sequence>
<gene>
    <name evidence="2" type="ORF">GCM10023217_00020</name>
</gene>
<dbReference type="PANTHER" id="PTHR43798">
    <property type="entry name" value="MONOACYLGLYCEROL LIPASE"/>
    <property type="match status" value="1"/>
</dbReference>
<protein>
    <recommendedName>
        <fullName evidence="1">Serine aminopeptidase S33 domain-containing protein</fullName>
    </recommendedName>
</protein>
<evidence type="ECO:0000313" key="3">
    <source>
        <dbReference type="Proteomes" id="UP001500822"/>
    </source>
</evidence>
<reference evidence="3" key="1">
    <citation type="journal article" date="2019" name="Int. J. Syst. Evol. Microbiol.">
        <title>The Global Catalogue of Microorganisms (GCM) 10K type strain sequencing project: providing services to taxonomists for standard genome sequencing and annotation.</title>
        <authorList>
            <consortium name="The Broad Institute Genomics Platform"/>
            <consortium name="The Broad Institute Genome Sequencing Center for Infectious Disease"/>
            <person name="Wu L."/>
            <person name="Ma J."/>
        </authorList>
    </citation>
    <scope>NUCLEOTIDE SEQUENCE [LARGE SCALE GENOMIC DNA]</scope>
    <source>
        <strain evidence="3">JCM 18077</strain>
    </source>
</reference>
<dbReference type="PANTHER" id="PTHR43798:SF33">
    <property type="entry name" value="HYDROLASE, PUTATIVE (AFU_ORTHOLOGUE AFUA_2G14860)-RELATED"/>
    <property type="match status" value="1"/>
</dbReference>
<dbReference type="InterPro" id="IPR022742">
    <property type="entry name" value="Hydrolase_4"/>
</dbReference>
<dbReference type="Pfam" id="PF12146">
    <property type="entry name" value="Hydrolase_4"/>
    <property type="match status" value="1"/>
</dbReference>
<dbReference type="EMBL" id="BAABIE010000001">
    <property type="protein sequence ID" value="GAA4737170.1"/>
    <property type="molecule type" value="Genomic_DNA"/>
</dbReference>
<dbReference type="InterPro" id="IPR029058">
    <property type="entry name" value="AB_hydrolase_fold"/>
</dbReference>
<dbReference type="RefSeq" id="WP_345311967.1">
    <property type="nucleotide sequence ID" value="NZ_BAABIE010000001.1"/>
</dbReference>
<dbReference type="InterPro" id="IPR050266">
    <property type="entry name" value="AB_hydrolase_sf"/>
</dbReference>
<feature type="domain" description="Serine aminopeptidase S33" evidence="1">
    <location>
        <begin position="57"/>
        <end position="275"/>
    </location>
</feature>
<dbReference type="Gene3D" id="3.40.50.1820">
    <property type="entry name" value="alpha/beta hydrolase"/>
    <property type="match status" value="1"/>
</dbReference>
<dbReference type="SUPFAM" id="SSF53474">
    <property type="entry name" value="alpha/beta-Hydrolases"/>
    <property type="match status" value="1"/>
</dbReference>
<evidence type="ECO:0000313" key="2">
    <source>
        <dbReference type="EMBL" id="GAA4737170.1"/>
    </source>
</evidence>
<evidence type="ECO:0000259" key="1">
    <source>
        <dbReference type="Pfam" id="PF12146"/>
    </source>
</evidence>
<organism evidence="2 3">
    <name type="scientific">Gordonia alkaliphila</name>
    <dbReference type="NCBI Taxonomy" id="1053547"/>
    <lineage>
        <taxon>Bacteria</taxon>
        <taxon>Bacillati</taxon>
        <taxon>Actinomycetota</taxon>
        <taxon>Actinomycetes</taxon>
        <taxon>Mycobacteriales</taxon>
        <taxon>Gordoniaceae</taxon>
        <taxon>Gordonia</taxon>
    </lineage>
</organism>
<comment type="caution">
    <text evidence="2">The sequence shown here is derived from an EMBL/GenBank/DDBJ whole genome shotgun (WGS) entry which is preliminary data.</text>
</comment>